<dbReference type="GO" id="GO:0061809">
    <property type="term" value="F:NAD+ nucleosidase activity, cyclic ADP-ribose generating"/>
    <property type="evidence" value="ECO:0007669"/>
    <property type="project" value="UniProtKB-EC"/>
</dbReference>
<evidence type="ECO:0000256" key="1">
    <source>
        <dbReference type="ARBA" id="ARBA00011982"/>
    </source>
</evidence>
<sequence>MEPSIEPTFTSIFESHDEPSTSQIQRSPSPTGEAFVEKPNSADGLHVSSDRSQDAPKSADPTQSADQDVDDLAYTSPRHTFDHVTPSPTHVNEQPLDEPLMEPKASLAQQTPSPKPTHGAASKSKVKEPIMVQRKKRRQYLNKTDHIADPVIQLDSAEGGASMDDTTMGSADPEVQVSAHTLHHGSVDQPSTKDDPVAGSAATSNVPFDDTPITIPAVQALPKVSTEPSSVSADKPSASIPAVIDKGKSVMLEEDLPPRKKSKKELELKELSAKVAADLSAKELAAETRRQEELRLSGMPAKRLKFPDVADAPKDVSTGPVIPAVSTPLADSADTQPADILGGSTQAPNVDIPSSHSVPSTEFASKVASEVYLNRQGFAAQYMTSSFSSVPKTRLGWTYDVFLSFRGEDTRNTFVDYLYAALVQKGIHTFKDNVMLGGGQQFSSELLNAIQESKFAVVVLSKNYANSSWCLEELAKIMECHHQMGQKVLPVFYHVDPSDVRGQKKDFETAFKQHEEGKFKGEMDKVNKWREALTTASNLSGHHISAFSGGEAAIVNKIVEDIFADKPARGRKTYLVGIESNIEKLISILNIKATEEVRTIGIHGMGGIGKTTIARVLFHRISGKFVGSSFISNIREMSTTPKDICALQENILRDILGARHRSILLNPEDGAEMIQTRLCNKKVLLVLDDVDDSKQLEFLAESNEWFGPGSRIIITTRDMHLLSHANAKYKPALLCMDQAVELFSWQAFREKNPPDGYKNISNRAIRYTGHLPLALKVLGSFLHGRESSVWESALDKLAKIPNRKIFDTMKLSFDYLDDDEKQIFLDIACFFKGQKVERVTEILDSFGFYTEIGISVLVEKSLITVSNEYLVMHDLIQEMGWKIVNESFPGSRLWLIDVIHDVIKKSRELHAIKAIGVPRIDPDPGLPVDVFKNMKNLLLIDVFDEFTCGEPTSLPDELRWFHWFDYPFASLPVADMHKLFGLELWFTKLIIYGMDTSMLNLRFIYLEGSDSLIRFPDVSGAPNVEILSLSDCVNLEEVDESLGCLRRLSYLNMSECLKLKCLPSRLEMESLAILILSGCESLERFPELSPCMYIPDSICELKRLSKLYLVGCNALQNLPDEFGRLENLQELHLKLPDSVSFHVLNNLCSLRELDLSGSQIRDKDFPEDLNGFFLLEELSLSRNNRLLELPASITHLTHLKKLDISGCKELQIVHGLPSGIQVWDASYCRSLRKIENLSAGYEWLNNISLYDCERLLEDAESERYLDKMLKETFLMKYAAVDSSVSIGVPGNMIPSWFKEQEDGHEIALKLPPNWQTQIMGLAISAVFSPERQYHIGLRIYLEFEEDGMLVTKTDIDCINACSGSEKGNLWVGYVPFGFFEQLNDDGEDWSHVFGDRFLIFN</sequence>
<feature type="region of interest" description="Disordered" evidence="8">
    <location>
        <begin position="1"/>
        <end position="144"/>
    </location>
</feature>
<dbReference type="InterPro" id="IPR032675">
    <property type="entry name" value="LRR_dom_sf"/>
</dbReference>
<organism evidence="10 11">
    <name type="scientific">Artemisia annua</name>
    <name type="common">Sweet wormwood</name>
    <dbReference type="NCBI Taxonomy" id="35608"/>
    <lineage>
        <taxon>Eukaryota</taxon>
        <taxon>Viridiplantae</taxon>
        <taxon>Streptophyta</taxon>
        <taxon>Embryophyta</taxon>
        <taxon>Tracheophyta</taxon>
        <taxon>Spermatophyta</taxon>
        <taxon>Magnoliopsida</taxon>
        <taxon>eudicotyledons</taxon>
        <taxon>Gunneridae</taxon>
        <taxon>Pentapetalae</taxon>
        <taxon>asterids</taxon>
        <taxon>campanulids</taxon>
        <taxon>Asterales</taxon>
        <taxon>Asteraceae</taxon>
        <taxon>Asteroideae</taxon>
        <taxon>Anthemideae</taxon>
        <taxon>Artemisiinae</taxon>
        <taxon>Artemisia</taxon>
    </lineage>
</organism>
<evidence type="ECO:0000256" key="2">
    <source>
        <dbReference type="ARBA" id="ARBA00022614"/>
    </source>
</evidence>
<gene>
    <name evidence="10" type="ORF">CTI12_AA456360</name>
</gene>
<evidence type="ECO:0000256" key="6">
    <source>
        <dbReference type="ARBA" id="ARBA00023027"/>
    </source>
</evidence>
<dbReference type="SMART" id="SM00255">
    <property type="entry name" value="TIR"/>
    <property type="match status" value="1"/>
</dbReference>
<dbReference type="InterPro" id="IPR035897">
    <property type="entry name" value="Toll_tir_struct_dom_sf"/>
</dbReference>
<dbReference type="EMBL" id="PKPP01007871">
    <property type="protein sequence ID" value="PWA52212.1"/>
    <property type="molecule type" value="Genomic_DNA"/>
</dbReference>
<dbReference type="PANTHER" id="PTHR11017">
    <property type="entry name" value="LEUCINE-RICH REPEAT-CONTAINING PROTEIN"/>
    <property type="match status" value="1"/>
</dbReference>
<dbReference type="InterPro" id="IPR000157">
    <property type="entry name" value="TIR_dom"/>
</dbReference>
<dbReference type="FunFam" id="3.40.50.10140:FF:000007">
    <property type="entry name" value="Disease resistance protein (TIR-NBS-LRR class)"/>
    <property type="match status" value="1"/>
</dbReference>
<name>A0A2U1LT85_ARTAN</name>
<dbReference type="InterPro" id="IPR058192">
    <property type="entry name" value="WHD_ROQ1-like"/>
</dbReference>
<comment type="catalytic activity">
    <reaction evidence="7">
        <text>NAD(+) + H2O = ADP-D-ribose + nicotinamide + H(+)</text>
        <dbReference type="Rhea" id="RHEA:16301"/>
        <dbReference type="ChEBI" id="CHEBI:15377"/>
        <dbReference type="ChEBI" id="CHEBI:15378"/>
        <dbReference type="ChEBI" id="CHEBI:17154"/>
        <dbReference type="ChEBI" id="CHEBI:57540"/>
        <dbReference type="ChEBI" id="CHEBI:57967"/>
        <dbReference type="EC" id="3.2.2.6"/>
    </reaction>
    <physiologicalReaction direction="left-to-right" evidence="7">
        <dbReference type="Rhea" id="RHEA:16302"/>
    </physiologicalReaction>
</comment>
<dbReference type="SUPFAM" id="SSF52200">
    <property type="entry name" value="Toll/Interleukin receptor TIR domain"/>
    <property type="match status" value="1"/>
</dbReference>
<dbReference type="Gene3D" id="3.40.50.10140">
    <property type="entry name" value="Toll/interleukin-1 receptor homology (TIR) domain"/>
    <property type="match status" value="1"/>
</dbReference>
<dbReference type="OrthoDB" id="1936883at2759"/>
<dbReference type="PRINTS" id="PR00364">
    <property type="entry name" value="DISEASERSIST"/>
</dbReference>
<dbReference type="EC" id="3.2.2.6" evidence="1"/>
<dbReference type="Pfam" id="PF23282">
    <property type="entry name" value="WHD_ROQ1"/>
    <property type="match status" value="1"/>
</dbReference>
<evidence type="ECO:0000313" key="11">
    <source>
        <dbReference type="Proteomes" id="UP000245207"/>
    </source>
</evidence>
<dbReference type="GO" id="GO:0043531">
    <property type="term" value="F:ADP binding"/>
    <property type="evidence" value="ECO:0007669"/>
    <property type="project" value="InterPro"/>
</dbReference>
<dbReference type="SUPFAM" id="SSF46785">
    <property type="entry name" value="Winged helix' DNA-binding domain"/>
    <property type="match status" value="1"/>
</dbReference>
<keyword evidence="6" id="KW-0520">NAD</keyword>
<dbReference type="PROSITE" id="PS50104">
    <property type="entry name" value="TIR"/>
    <property type="match status" value="1"/>
</dbReference>
<dbReference type="InterPro" id="IPR036390">
    <property type="entry name" value="WH_DNA-bd_sf"/>
</dbReference>
<comment type="caution">
    <text evidence="10">The sequence shown here is derived from an EMBL/GenBank/DDBJ whole genome shotgun (WGS) entry which is preliminary data.</text>
</comment>
<dbReference type="Gene3D" id="3.80.10.10">
    <property type="entry name" value="Ribonuclease Inhibitor"/>
    <property type="match status" value="2"/>
</dbReference>
<feature type="compositionally biased region" description="Polar residues" evidence="8">
    <location>
        <begin position="20"/>
        <end position="30"/>
    </location>
</feature>
<evidence type="ECO:0000256" key="3">
    <source>
        <dbReference type="ARBA" id="ARBA00022737"/>
    </source>
</evidence>
<keyword evidence="4" id="KW-0378">Hydrolase</keyword>
<keyword evidence="11" id="KW-1185">Reference proteome</keyword>
<dbReference type="InterPro" id="IPR044974">
    <property type="entry name" value="Disease_R_plants"/>
</dbReference>
<evidence type="ECO:0000256" key="8">
    <source>
        <dbReference type="SAM" id="MobiDB-lite"/>
    </source>
</evidence>
<feature type="domain" description="TIR" evidence="9">
    <location>
        <begin position="397"/>
        <end position="566"/>
    </location>
</feature>
<keyword evidence="2" id="KW-0433">Leucine-rich repeat</keyword>
<dbReference type="GO" id="GO:0007165">
    <property type="term" value="P:signal transduction"/>
    <property type="evidence" value="ECO:0007669"/>
    <property type="project" value="InterPro"/>
</dbReference>
<feature type="region of interest" description="Disordered" evidence="8">
    <location>
        <begin position="184"/>
        <end position="210"/>
    </location>
</feature>
<keyword evidence="5" id="KW-0611">Plant defense</keyword>
<dbReference type="InterPro" id="IPR042197">
    <property type="entry name" value="Apaf_helical"/>
</dbReference>
<dbReference type="Pfam" id="PF01582">
    <property type="entry name" value="TIR"/>
    <property type="match status" value="1"/>
</dbReference>
<dbReference type="Pfam" id="PF20160">
    <property type="entry name" value="C-JID"/>
    <property type="match status" value="1"/>
</dbReference>
<keyword evidence="3" id="KW-0677">Repeat</keyword>
<proteinExistence type="predicted"/>
<dbReference type="InterPro" id="IPR045344">
    <property type="entry name" value="C-JID"/>
</dbReference>
<dbReference type="Gene3D" id="1.10.8.430">
    <property type="entry name" value="Helical domain of apoptotic protease-activating factors"/>
    <property type="match status" value="1"/>
</dbReference>
<evidence type="ECO:0000259" key="9">
    <source>
        <dbReference type="PROSITE" id="PS50104"/>
    </source>
</evidence>
<protein>
    <recommendedName>
        <fullName evidence="1">ADP-ribosyl cyclase/cyclic ADP-ribose hydrolase</fullName>
        <ecNumber evidence="1">3.2.2.6</ecNumber>
    </recommendedName>
</protein>
<evidence type="ECO:0000313" key="10">
    <source>
        <dbReference type="EMBL" id="PWA52212.1"/>
    </source>
</evidence>
<dbReference type="Pfam" id="PF00931">
    <property type="entry name" value="NB-ARC"/>
    <property type="match status" value="1"/>
</dbReference>
<dbReference type="InterPro" id="IPR002182">
    <property type="entry name" value="NB-ARC"/>
</dbReference>
<dbReference type="PANTHER" id="PTHR11017:SF479">
    <property type="entry name" value="DISEASE RESISTANCE PROTEIN (TIR-NBS-LRR CLASS) FAMILY"/>
    <property type="match status" value="1"/>
</dbReference>
<dbReference type="SUPFAM" id="SSF52540">
    <property type="entry name" value="P-loop containing nucleoside triphosphate hydrolases"/>
    <property type="match status" value="1"/>
</dbReference>
<evidence type="ECO:0000256" key="7">
    <source>
        <dbReference type="ARBA" id="ARBA00047304"/>
    </source>
</evidence>
<dbReference type="InterPro" id="IPR027417">
    <property type="entry name" value="P-loop_NTPase"/>
</dbReference>
<dbReference type="Proteomes" id="UP000245207">
    <property type="component" value="Unassembled WGS sequence"/>
</dbReference>
<evidence type="ECO:0000256" key="5">
    <source>
        <dbReference type="ARBA" id="ARBA00022821"/>
    </source>
</evidence>
<reference evidence="10 11" key="1">
    <citation type="journal article" date="2018" name="Mol. Plant">
        <title>The genome of Artemisia annua provides insight into the evolution of Asteraceae family and artemisinin biosynthesis.</title>
        <authorList>
            <person name="Shen Q."/>
            <person name="Zhang L."/>
            <person name="Liao Z."/>
            <person name="Wang S."/>
            <person name="Yan T."/>
            <person name="Shi P."/>
            <person name="Liu M."/>
            <person name="Fu X."/>
            <person name="Pan Q."/>
            <person name="Wang Y."/>
            <person name="Lv Z."/>
            <person name="Lu X."/>
            <person name="Zhang F."/>
            <person name="Jiang W."/>
            <person name="Ma Y."/>
            <person name="Chen M."/>
            <person name="Hao X."/>
            <person name="Li L."/>
            <person name="Tang Y."/>
            <person name="Lv G."/>
            <person name="Zhou Y."/>
            <person name="Sun X."/>
            <person name="Brodelius P.E."/>
            <person name="Rose J.K.C."/>
            <person name="Tang K."/>
        </authorList>
    </citation>
    <scope>NUCLEOTIDE SEQUENCE [LARGE SCALE GENOMIC DNA]</scope>
    <source>
        <strain evidence="11">cv. Huhao1</strain>
        <tissue evidence="10">Leaf</tissue>
    </source>
</reference>
<dbReference type="Gene3D" id="3.40.50.300">
    <property type="entry name" value="P-loop containing nucleotide triphosphate hydrolases"/>
    <property type="match status" value="1"/>
</dbReference>
<dbReference type="GO" id="GO:0006952">
    <property type="term" value="P:defense response"/>
    <property type="evidence" value="ECO:0007669"/>
    <property type="project" value="UniProtKB-KW"/>
</dbReference>
<accession>A0A2U1LT85</accession>
<dbReference type="SUPFAM" id="SSF52058">
    <property type="entry name" value="L domain-like"/>
    <property type="match status" value="1"/>
</dbReference>
<evidence type="ECO:0000256" key="4">
    <source>
        <dbReference type="ARBA" id="ARBA00022801"/>
    </source>
</evidence>